<dbReference type="InterPro" id="IPR017871">
    <property type="entry name" value="ABC_transporter-like_CS"/>
</dbReference>
<dbReference type="NCBIfam" id="NF008453">
    <property type="entry name" value="PRK11308.1"/>
    <property type="match status" value="1"/>
</dbReference>
<dbReference type="GO" id="GO:0005524">
    <property type="term" value="F:ATP binding"/>
    <property type="evidence" value="ECO:0007669"/>
    <property type="project" value="UniProtKB-KW"/>
</dbReference>
<evidence type="ECO:0000256" key="1">
    <source>
        <dbReference type="ARBA" id="ARBA00005417"/>
    </source>
</evidence>
<reference evidence="6 7" key="1">
    <citation type="submission" date="2019-04" db="EMBL/GenBank/DDBJ databases">
        <title>Cohnella sp. nov. isolated from preserved vegetables.</title>
        <authorList>
            <person name="Lin S.-Y."/>
            <person name="Hung M.-H."/>
            <person name="Young C.-C."/>
        </authorList>
    </citation>
    <scope>NUCLEOTIDE SEQUENCE [LARGE SCALE GENOMIC DNA]</scope>
    <source>
        <strain evidence="6 7">CC-MHH1044</strain>
    </source>
</reference>
<dbReference type="NCBIfam" id="TIGR01727">
    <property type="entry name" value="oligo_HPY"/>
    <property type="match status" value="1"/>
</dbReference>
<dbReference type="Gene3D" id="3.40.50.300">
    <property type="entry name" value="P-loop containing nucleotide triphosphate hydrolases"/>
    <property type="match status" value="1"/>
</dbReference>
<dbReference type="GO" id="GO:0016887">
    <property type="term" value="F:ATP hydrolysis activity"/>
    <property type="evidence" value="ECO:0007669"/>
    <property type="project" value="InterPro"/>
</dbReference>
<organism evidence="6 7">
    <name type="scientific">Cohnella fermenti</name>
    <dbReference type="NCBI Taxonomy" id="2565925"/>
    <lineage>
        <taxon>Bacteria</taxon>
        <taxon>Bacillati</taxon>
        <taxon>Bacillota</taxon>
        <taxon>Bacilli</taxon>
        <taxon>Bacillales</taxon>
        <taxon>Paenibacillaceae</taxon>
        <taxon>Cohnella</taxon>
    </lineage>
</organism>
<evidence type="ECO:0000256" key="4">
    <source>
        <dbReference type="ARBA" id="ARBA00022840"/>
    </source>
</evidence>
<dbReference type="OrthoDB" id="9802264at2"/>
<comment type="similarity">
    <text evidence="1">Belongs to the ABC transporter superfamily.</text>
</comment>
<dbReference type="PROSITE" id="PS50893">
    <property type="entry name" value="ABC_TRANSPORTER_2"/>
    <property type="match status" value="1"/>
</dbReference>
<dbReference type="GO" id="GO:0055085">
    <property type="term" value="P:transmembrane transport"/>
    <property type="evidence" value="ECO:0007669"/>
    <property type="project" value="UniProtKB-ARBA"/>
</dbReference>
<proteinExistence type="inferred from homology"/>
<dbReference type="RefSeq" id="WP_136367881.1">
    <property type="nucleotide sequence ID" value="NZ_SSOB01000001.1"/>
</dbReference>
<keyword evidence="7" id="KW-1185">Reference proteome</keyword>
<keyword evidence="4 6" id="KW-0067">ATP-binding</keyword>
<dbReference type="InterPro" id="IPR027417">
    <property type="entry name" value="P-loop_NTPase"/>
</dbReference>
<dbReference type="PROSITE" id="PS00211">
    <property type="entry name" value="ABC_TRANSPORTER_1"/>
    <property type="match status" value="1"/>
</dbReference>
<dbReference type="CDD" id="cd03257">
    <property type="entry name" value="ABC_NikE_OppD_transporters"/>
    <property type="match status" value="1"/>
</dbReference>
<gene>
    <name evidence="6" type="ORF">E6C55_00865</name>
</gene>
<dbReference type="Proteomes" id="UP000310636">
    <property type="component" value="Unassembled WGS sequence"/>
</dbReference>
<keyword evidence="3" id="KW-0547">Nucleotide-binding</keyword>
<evidence type="ECO:0000313" key="7">
    <source>
        <dbReference type="Proteomes" id="UP000310636"/>
    </source>
</evidence>
<dbReference type="Pfam" id="PF00005">
    <property type="entry name" value="ABC_tran"/>
    <property type="match status" value="1"/>
</dbReference>
<dbReference type="PANTHER" id="PTHR43776">
    <property type="entry name" value="TRANSPORT ATP-BINDING PROTEIN"/>
    <property type="match status" value="1"/>
</dbReference>
<dbReference type="InterPro" id="IPR013563">
    <property type="entry name" value="Oligopep_ABC_C"/>
</dbReference>
<evidence type="ECO:0000259" key="5">
    <source>
        <dbReference type="PROSITE" id="PS50893"/>
    </source>
</evidence>
<dbReference type="SMART" id="SM00382">
    <property type="entry name" value="AAA"/>
    <property type="match status" value="1"/>
</dbReference>
<accession>A0A4V3WGP3</accession>
<dbReference type="GO" id="GO:0015833">
    <property type="term" value="P:peptide transport"/>
    <property type="evidence" value="ECO:0007669"/>
    <property type="project" value="InterPro"/>
</dbReference>
<dbReference type="AlphaFoldDB" id="A0A4V3WGP3"/>
<dbReference type="InterPro" id="IPR003593">
    <property type="entry name" value="AAA+_ATPase"/>
</dbReference>
<dbReference type="PANTHER" id="PTHR43776:SF7">
    <property type="entry name" value="D,D-DIPEPTIDE TRANSPORT ATP-BINDING PROTEIN DDPF-RELATED"/>
    <property type="match status" value="1"/>
</dbReference>
<evidence type="ECO:0000256" key="3">
    <source>
        <dbReference type="ARBA" id="ARBA00022741"/>
    </source>
</evidence>
<dbReference type="EMBL" id="SSOB01000001">
    <property type="protein sequence ID" value="THF84566.1"/>
    <property type="molecule type" value="Genomic_DNA"/>
</dbReference>
<dbReference type="InterPro" id="IPR003439">
    <property type="entry name" value="ABC_transporter-like_ATP-bd"/>
</dbReference>
<name>A0A4V3WGP3_9BACL</name>
<protein>
    <submittedName>
        <fullName evidence="6">Dipeptide ABC transporter ATP-binding protein</fullName>
    </submittedName>
</protein>
<dbReference type="InterPro" id="IPR050319">
    <property type="entry name" value="ABC_transp_ATP-bind"/>
</dbReference>
<evidence type="ECO:0000256" key="2">
    <source>
        <dbReference type="ARBA" id="ARBA00022448"/>
    </source>
</evidence>
<dbReference type="Pfam" id="PF08352">
    <property type="entry name" value="oligo_HPY"/>
    <property type="match status" value="1"/>
</dbReference>
<keyword evidence="2" id="KW-0813">Transport</keyword>
<dbReference type="SUPFAM" id="SSF52540">
    <property type="entry name" value="P-loop containing nucleoside triphosphate hydrolases"/>
    <property type="match status" value="1"/>
</dbReference>
<comment type="caution">
    <text evidence="6">The sequence shown here is derived from an EMBL/GenBank/DDBJ whole genome shotgun (WGS) entry which is preliminary data.</text>
</comment>
<dbReference type="FunFam" id="3.40.50.300:FF:000016">
    <property type="entry name" value="Oligopeptide ABC transporter ATP-binding component"/>
    <property type="match status" value="1"/>
</dbReference>
<evidence type="ECO:0000313" key="6">
    <source>
        <dbReference type="EMBL" id="THF84566.1"/>
    </source>
</evidence>
<sequence length="322" mass="36090">MSEHLLEIKGLKVHFPTGDGGWFGRGRQYVKAVDGLDFSIRRGETLGIVGESGCGKSTTGRALLRLVPATEGQVLFEGRNILRASSGDMRGLRREMQIIFQDPYASLDPRMTVGGIIGEAFKAHERLSSREREEQVQELLSFVGLRPEHIRRYPHEFSGGQRQRIGIARALALRPKFVVCDEPVSALDVSIQAQVVNLMKELQQKLELTYLFISHDLRVVKHISDRVGVMYLGAMVEIADKRELYANPQHPYTRALLSAIPQANPSRRRERIILQGDVPSPVNPPSGCRFRTRCPEATERCALETPAFKDLGGGHRVACHYR</sequence>
<feature type="domain" description="ABC transporter" evidence="5">
    <location>
        <begin position="8"/>
        <end position="257"/>
    </location>
</feature>